<dbReference type="Pfam" id="PF03454">
    <property type="entry name" value="MoeA_C"/>
    <property type="match status" value="1"/>
</dbReference>
<name>A0A5S9F5A3_UABAM</name>
<dbReference type="Pfam" id="PF03453">
    <property type="entry name" value="MoeA_N"/>
    <property type="match status" value="1"/>
</dbReference>
<dbReference type="InterPro" id="IPR008284">
    <property type="entry name" value="MoCF_biosynth_CS"/>
</dbReference>
<dbReference type="PANTHER" id="PTHR10192">
    <property type="entry name" value="MOLYBDOPTERIN BIOSYNTHESIS PROTEIN"/>
    <property type="match status" value="1"/>
</dbReference>
<dbReference type="InterPro" id="IPR038987">
    <property type="entry name" value="MoeA-like"/>
</dbReference>
<dbReference type="SUPFAM" id="SSF53218">
    <property type="entry name" value="Molybdenum cofactor biosynthesis proteins"/>
    <property type="match status" value="1"/>
</dbReference>
<dbReference type="UniPathway" id="UPA00344"/>
<keyword evidence="6" id="KW-0460">Magnesium</keyword>
<dbReference type="InterPro" id="IPR005110">
    <property type="entry name" value="MoeA_linker/N"/>
</dbReference>
<dbReference type="Gene3D" id="2.40.340.10">
    <property type="entry name" value="MoeA, C-terminal, domain IV"/>
    <property type="match status" value="1"/>
</dbReference>
<dbReference type="GO" id="GO:0005829">
    <property type="term" value="C:cytosol"/>
    <property type="evidence" value="ECO:0007669"/>
    <property type="project" value="TreeGrafter"/>
</dbReference>
<comment type="similarity">
    <text evidence="3 6">Belongs to the MoeA family.</text>
</comment>
<dbReference type="SMART" id="SM00852">
    <property type="entry name" value="MoCF_biosynth"/>
    <property type="match status" value="1"/>
</dbReference>
<dbReference type="InterPro" id="IPR001453">
    <property type="entry name" value="MoaB/Mog_dom"/>
</dbReference>
<feature type="domain" description="MoaB/Mog" evidence="7">
    <location>
        <begin position="177"/>
        <end position="317"/>
    </location>
</feature>
<evidence type="ECO:0000259" key="7">
    <source>
        <dbReference type="SMART" id="SM00852"/>
    </source>
</evidence>
<dbReference type="Proteomes" id="UP000326354">
    <property type="component" value="Chromosome"/>
</dbReference>
<evidence type="ECO:0000256" key="1">
    <source>
        <dbReference type="ARBA" id="ARBA00002901"/>
    </source>
</evidence>
<dbReference type="CDD" id="cd00887">
    <property type="entry name" value="MoeA"/>
    <property type="match status" value="1"/>
</dbReference>
<keyword evidence="6 8" id="KW-0808">Transferase</keyword>
<dbReference type="InterPro" id="IPR036425">
    <property type="entry name" value="MoaB/Mog-like_dom_sf"/>
</dbReference>
<dbReference type="SUPFAM" id="SSF63867">
    <property type="entry name" value="MoeA C-terminal domain-like"/>
    <property type="match status" value="1"/>
</dbReference>
<evidence type="ECO:0000256" key="2">
    <source>
        <dbReference type="ARBA" id="ARBA00005046"/>
    </source>
</evidence>
<dbReference type="Pfam" id="PF00994">
    <property type="entry name" value="MoCF_biosynth"/>
    <property type="match status" value="1"/>
</dbReference>
<dbReference type="RefSeq" id="WP_151970036.1">
    <property type="nucleotide sequence ID" value="NZ_AP019860.1"/>
</dbReference>
<dbReference type="PANTHER" id="PTHR10192:SF5">
    <property type="entry name" value="GEPHYRIN"/>
    <property type="match status" value="1"/>
</dbReference>
<keyword evidence="6" id="KW-0479">Metal-binding</keyword>
<comment type="catalytic activity">
    <reaction evidence="5">
        <text>adenylyl-molybdopterin + molybdate = Mo-molybdopterin + AMP + H(+)</text>
        <dbReference type="Rhea" id="RHEA:35047"/>
        <dbReference type="ChEBI" id="CHEBI:15378"/>
        <dbReference type="ChEBI" id="CHEBI:36264"/>
        <dbReference type="ChEBI" id="CHEBI:62727"/>
        <dbReference type="ChEBI" id="CHEBI:71302"/>
        <dbReference type="ChEBI" id="CHEBI:456215"/>
        <dbReference type="EC" id="2.10.1.1"/>
    </reaction>
</comment>
<sequence>MISVKEAFETIIAQVNEFPKELCVFDKSYGRVLAEDIVADRDLPPFHRVAMDGIAIALSAWHKGQKSFVIEGTQGAGSPCVSLQNSEGCWEIMTGAVLPTGCDCVIPVEYLKIENNIAHVVEEIQLQEMTNVHQQASDYKSGSKLISEGQRIEAHHISVIASVGKYEVEVYRIPRIAIIATGDELVAVDAQVAPYQIRMSNTYAIESGLHKHGFDQTMIFHLKDDKEQLHNKLRDILQDFDVLILSGGVSKGKYDYVPEVLDSLGVELKFRRVQQRPGKPLTFGVHTTTNKPVFAIPGNPVTAITNFRHYVVPYLNKCCSLPQRPSFAVLKSDFNFRKNLTYFLPVKIENIQGQLVADPCPTAGSGDYASLIGTHGYVKLDANTNYFAKQTLVPFYPW</sequence>
<evidence type="ECO:0000313" key="8">
    <source>
        <dbReference type="EMBL" id="BBM85953.1"/>
    </source>
</evidence>
<gene>
    <name evidence="8" type="ORF">UABAM_04339</name>
</gene>
<dbReference type="GO" id="GO:0046872">
    <property type="term" value="F:metal ion binding"/>
    <property type="evidence" value="ECO:0007669"/>
    <property type="project" value="UniProtKB-UniRule"/>
</dbReference>
<dbReference type="NCBIfam" id="TIGR00177">
    <property type="entry name" value="molyb_syn"/>
    <property type="match status" value="1"/>
</dbReference>
<keyword evidence="4 6" id="KW-0501">Molybdenum cofactor biosynthesis</keyword>
<proteinExistence type="inferred from homology"/>
<dbReference type="InterPro" id="IPR036135">
    <property type="entry name" value="MoeA_linker/N_sf"/>
</dbReference>
<protein>
    <recommendedName>
        <fullName evidence="6">Molybdopterin molybdenumtransferase</fullName>
        <ecNumber evidence="6">2.10.1.1</ecNumber>
    </recommendedName>
</protein>
<dbReference type="Gene3D" id="3.40.980.10">
    <property type="entry name" value="MoaB/Mog-like domain"/>
    <property type="match status" value="1"/>
</dbReference>
<evidence type="ECO:0000256" key="5">
    <source>
        <dbReference type="ARBA" id="ARBA00047317"/>
    </source>
</evidence>
<dbReference type="PROSITE" id="PS01079">
    <property type="entry name" value="MOCF_BIOSYNTHESIS_2"/>
    <property type="match status" value="1"/>
</dbReference>
<comment type="function">
    <text evidence="1 6">Catalyzes the insertion of molybdate into adenylated molybdopterin with the concomitant release of AMP.</text>
</comment>
<dbReference type="Gene3D" id="2.170.190.11">
    <property type="entry name" value="Molybdopterin biosynthesis moea protein, domain 3"/>
    <property type="match status" value="1"/>
</dbReference>
<dbReference type="InterPro" id="IPR036688">
    <property type="entry name" value="MoeA_C_domain_IV_sf"/>
</dbReference>
<dbReference type="EC" id="2.10.1.1" evidence="6"/>
<evidence type="ECO:0000256" key="4">
    <source>
        <dbReference type="ARBA" id="ARBA00023150"/>
    </source>
</evidence>
<evidence type="ECO:0000313" key="9">
    <source>
        <dbReference type="Proteomes" id="UP000326354"/>
    </source>
</evidence>
<evidence type="ECO:0000256" key="6">
    <source>
        <dbReference type="RuleBase" id="RU365090"/>
    </source>
</evidence>
<dbReference type="Gene3D" id="3.90.105.10">
    <property type="entry name" value="Molybdopterin biosynthesis moea protein, domain 2"/>
    <property type="match status" value="1"/>
</dbReference>
<keyword evidence="6" id="KW-0500">Molybdenum</keyword>
<dbReference type="InterPro" id="IPR005111">
    <property type="entry name" value="MoeA_C_domain_IV"/>
</dbReference>
<dbReference type="AlphaFoldDB" id="A0A5S9F5A3"/>
<dbReference type="SUPFAM" id="SSF63882">
    <property type="entry name" value="MoeA N-terminal region -like"/>
    <property type="match status" value="1"/>
</dbReference>
<dbReference type="EMBL" id="AP019860">
    <property type="protein sequence ID" value="BBM85953.1"/>
    <property type="molecule type" value="Genomic_DNA"/>
</dbReference>
<dbReference type="GO" id="GO:0061599">
    <property type="term" value="F:molybdopterin molybdotransferase activity"/>
    <property type="evidence" value="ECO:0007669"/>
    <property type="project" value="UniProtKB-UniRule"/>
</dbReference>
<reference evidence="8 9" key="1">
    <citation type="submission" date="2019-08" db="EMBL/GenBank/DDBJ databases">
        <title>Complete genome sequence of Candidatus Uab amorphum.</title>
        <authorList>
            <person name="Shiratori T."/>
            <person name="Suzuki S."/>
            <person name="Kakizawa Y."/>
            <person name="Ishida K."/>
        </authorList>
    </citation>
    <scope>NUCLEOTIDE SEQUENCE [LARGE SCALE GENOMIC DNA]</scope>
    <source>
        <strain evidence="8 9">SRT547</strain>
    </source>
</reference>
<comment type="pathway">
    <text evidence="2 6">Cofactor biosynthesis; molybdopterin biosynthesis.</text>
</comment>
<dbReference type="KEGG" id="uam:UABAM_04339"/>
<organism evidence="8 9">
    <name type="scientific">Uabimicrobium amorphum</name>
    <dbReference type="NCBI Taxonomy" id="2596890"/>
    <lineage>
        <taxon>Bacteria</taxon>
        <taxon>Pseudomonadati</taxon>
        <taxon>Planctomycetota</taxon>
        <taxon>Candidatus Uabimicrobiia</taxon>
        <taxon>Candidatus Uabimicrobiales</taxon>
        <taxon>Candidatus Uabimicrobiaceae</taxon>
        <taxon>Candidatus Uabimicrobium</taxon>
    </lineage>
</organism>
<evidence type="ECO:0000256" key="3">
    <source>
        <dbReference type="ARBA" id="ARBA00010763"/>
    </source>
</evidence>
<dbReference type="OrthoDB" id="9804758at2"/>
<comment type="cofactor">
    <cofactor evidence="6">
        <name>Mg(2+)</name>
        <dbReference type="ChEBI" id="CHEBI:18420"/>
    </cofactor>
</comment>
<accession>A0A5S9F5A3</accession>
<dbReference type="GO" id="GO:0006777">
    <property type="term" value="P:Mo-molybdopterin cofactor biosynthetic process"/>
    <property type="evidence" value="ECO:0007669"/>
    <property type="project" value="UniProtKB-UniRule"/>
</dbReference>
<keyword evidence="9" id="KW-1185">Reference proteome</keyword>